<gene>
    <name evidence="2" type="ORF">DAEQUDRAFT_730055</name>
</gene>
<evidence type="ECO:0000313" key="3">
    <source>
        <dbReference type="Proteomes" id="UP000076727"/>
    </source>
</evidence>
<protein>
    <submittedName>
        <fullName evidence="2">Uncharacterized protein</fullName>
    </submittedName>
</protein>
<organism evidence="2 3">
    <name type="scientific">Daedalea quercina L-15889</name>
    <dbReference type="NCBI Taxonomy" id="1314783"/>
    <lineage>
        <taxon>Eukaryota</taxon>
        <taxon>Fungi</taxon>
        <taxon>Dikarya</taxon>
        <taxon>Basidiomycota</taxon>
        <taxon>Agaricomycotina</taxon>
        <taxon>Agaricomycetes</taxon>
        <taxon>Polyporales</taxon>
        <taxon>Fomitopsis</taxon>
    </lineage>
</organism>
<feature type="chain" id="PRO_5007862917" evidence="1">
    <location>
        <begin position="32"/>
        <end position="115"/>
    </location>
</feature>
<feature type="signal peptide" evidence="1">
    <location>
        <begin position="1"/>
        <end position="31"/>
    </location>
</feature>
<name>A0A165N858_9APHY</name>
<accession>A0A165N858</accession>
<evidence type="ECO:0000313" key="2">
    <source>
        <dbReference type="EMBL" id="KZT66642.1"/>
    </source>
</evidence>
<sequence length="115" mass="12803">MHEASLWDSKVRVRCLIVRLNLCLLSSRLEGLCTAALSPARSLPRLPEYLSASRQPFRLAGPTQTGRRKTLTSFNFVNPNTAIPSVRTLGPQQEACIRARSDLQYTANFPSNCDI</sequence>
<reference evidence="2 3" key="1">
    <citation type="journal article" date="2016" name="Mol. Biol. Evol.">
        <title>Comparative Genomics of Early-Diverging Mushroom-Forming Fungi Provides Insights into the Origins of Lignocellulose Decay Capabilities.</title>
        <authorList>
            <person name="Nagy L.G."/>
            <person name="Riley R."/>
            <person name="Tritt A."/>
            <person name="Adam C."/>
            <person name="Daum C."/>
            <person name="Floudas D."/>
            <person name="Sun H."/>
            <person name="Yadav J.S."/>
            <person name="Pangilinan J."/>
            <person name="Larsson K.H."/>
            <person name="Matsuura K."/>
            <person name="Barry K."/>
            <person name="Labutti K."/>
            <person name="Kuo R."/>
            <person name="Ohm R.A."/>
            <person name="Bhattacharya S.S."/>
            <person name="Shirouzu T."/>
            <person name="Yoshinaga Y."/>
            <person name="Martin F.M."/>
            <person name="Grigoriev I.V."/>
            <person name="Hibbett D.S."/>
        </authorList>
    </citation>
    <scope>NUCLEOTIDE SEQUENCE [LARGE SCALE GENOMIC DNA]</scope>
    <source>
        <strain evidence="2 3">L-15889</strain>
    </source>
</reference>
<dbReference type="Proteomes" id="UP000076727">
    <property type="component" value="Unassembled WGS sequence"/>
</dbReference>
<evidence type="ECO:0000256" key="1">
    <source>
        <dbReference type="SAM" id="SignalP"/>
    </source>
</evidence>
<dbReference type="AlphaFoldDB" id="A0A165N858"/>
<keyword evidence="3" id="KW-1185">Reference proteome</keyword>
<proteinExistence type="predicted"/>
<keyword evidence="1" id="KW-0732">Signal</keyword>
<dbReference type="EMBL" id="KV429086">
    <property type="protein sequence ID" value="KZT66642.1"/>
    <property type="molecule type" value="Genomic_DNA"/>
</dbReference>